<keyword evidence="6" id="KW-1185">Reference proteome</keyword>
<feature type="region of interest" description="Disordered" evidence="1">
    <location>
        <begin position="518"/>
        <end position="540"/>
    </location>
</feature>
<dbReference type="InterPro" id="IPR036465">
    <property type="entry name" value="vWFA_dom_sf"/>
</dbReference>
<reference evidence="5" key="1">
    <citation type="journal article" date="2014" name="Int. J. Syst. Evol. Microbiol.">
        <title>Complete genome sequence of Corynebacterium casei LMG S-19264T (=DSM 44701T), isolated from a smear-ripened cheese.</title>
        <authorList>
            <consortium name="US DOE Joint Genome Institute (JGI-PGF)"/>
            <person name="Walter F."/>
            <person name="Albersmeier A."/>
            <person name="Kalinowski J."/>
            <person name="Ruckert C."/>
        </authorList>
    </citation>
    <scope>NUCLEOTIDE SEQUENCE</scope>
    <source>
        <strain evidence="5">JCM 4654</strain>
    </source>
</reference>
<sequence length="540" mass="56221">MLTIRATARSAALLVLAVLLPLCGAATAAAADTPVTRDDVYRALKVDEVPAAYVVLVDVSSSMQDKGPDGVPLYTTVKRRLADFLGSLTPADQVAVVTFGRATSVVHPMSAADRTGGLFDGELPRSAEETASDHGAALNAAADQLERSTAPVGAVLLLTDGAVNAPGSPYGRLGSPAWQQLKKRYAALGADHKIMGYGLPLAEGTRVSDVLGGAFGAPRILPVAPAALGSQLSAAKDQVRTQKALSVLRAERDDTVAVSVSGEGVSQGGPGHAGVRTGSGTGGRSRTVEVTLESRAAHVPLTVRLTGDGGSGGPRLAQAGPAGPVTLLPGEKKTVRMTLTWHQDPVFSLVPGSRDFQARVGLRAEVSSPWTPVIRGSLGDTRFSAGEPVVTDVELSGSVPGRTPGWLYPLVLLVLLLGAAAGRRYYKRRNPLLSGVLVVTDLRSGSRQSIPLRGRQVAQETDAGQVRAQVTVRGRQDAGRLVLLLRCERDSPRPGGERLRDTGTCELGKSTVLCGIGFSHDTRSETEHGAGEPREGTPAW</sequence>
<gene>
    <name evidence="5" type="ORF">GCM10010508_12120</name>
</gene>
<evidence type="ECO:0000256" key="3">
    <source>
        <dbReference type="SAM" id="SignalP"/>
    </source>
</evidence>
<keyword evidence="2" id="KW-1133">Transmembrane helix</keyword>
<dbReference type="RefSeq" id="WP_190176678.1">
    <property type="nucleotide sequence ID" value="NZ_BMVF01000003.1"/>
</dbReference>
<feature type="compositionally biased region" description="Basic and acidic residues" evidence="1">
    <location>
        <begin position="520"/>
        <end position="540"/>
    </location>
</feature>
<evidence type="ECO:0000313" key="6">
    <source>
        <dbReference type="Proteomes" id="UP000608955"/>
    </source>
</evidence>
<reference evidence="5" key="2">
    <citation type="submission" date="2020-09" db="EMBL/GenBank/DDBJ databases">
        <authorList>
            <person name="Sun Q."/>
            <person name="Ohkuma M."/>
        </authorList>
    </citation>
    <scope>NUCLEOTIDE SEQUENCE</scope>
    <source>
        <strain evidence="5">JCM 4654</strain>
    </source>
</reference>
<keyword evidence="3" id="KW-0732">Signal</keyword>
<feature type="region of interest" description="Disordered" evidence="1">
    <location>
        <begin position="303"/>
        <end position="324"/>
    </location>
</feature>
<dbReference type="Gene3D" id="3.40.50.410">
    <property type="entry name" value="von Willebrand factor, type A domain"/>
    <property type="match status" value="1"/>
</dbReference>
<dbReference type="CDD" id="cd00198">
    <property type="entry name" value="vWFA"/>
    <property type="match status" value="1"/>
</dbReference>
<dbReference type="Pfam" id="PF13519">
    <property type="entry name" value="VWA_2"/>
    <property type="match status" value="1"/>
</dbReference>
<organism evidence="5 6">
    <name type="scientific">Streptomyces naganishii JCM 4654</name>
    <dbReference type="NCBI Taxonomy" id="1306179"/>
    <lineage>
        <taxon>Bacteria</taxon>
        <taxon>Bacillati</taxon>
        <taxon>Actinomycetota</taxon>
        <taxon>Actinomycetes</taxon>
        <taxon>Kitasatosporales</taxon>
        <taxon>Streptomycetaceae</taxon>
        <taxon>Streptomyces</taxon>
    </lineage>
</organism>
<dbReference type="Proteomes" id="UP000608955">
    <property type="component" value="Unassembled WGS sequence"/>
</dbReference>
<evidence type="ECO:0000313" key="5">
    <source>
        <dbReference type="EMBL" id="GHD86041.1"/>
    </source>
</evidence>
<dbReference type="InterPro" id="IPR002035">
    <property type="entry name" value="VWF_A"/>
</dbReference>
<keyword evidence="2" id="KW-0472">Membrane</keyword>
<feature type="compositionally biased region" description="Gly residues" evidence="1">
    <location>
        <begin position="265"/>
        <end position="283"/>
    </location>
</feature>
<evidence type="ECO:0000256" key="1">
    <source>
        <dbReference type="SAM" id="MobiDB-lite"/>
    </source>
</evidence>
<keyword evidence="2" id="KW-0812">Transmembrane</keyword>
<feature type="chain" id="PRO_5038516043" description="VWFA domain-containing protein" evidence="3">
    <location>
        <begin position="31"/>
        <end position="540"/>
    </location>
</feature>
<feature type="signal peptide" evidence="3">
    <location>
        <begin position="1"/>
        <end position="30"/>
    </location>
</feature>
<evidence type="ECO:0000259" key="4">
    <source>
        <dbReference type="SMART" id="SM00327"/>
    </source>
</evidence>
<dbReference type="SUPFAM" id="SSF53300">
    <property type="entry name" value="vWA-like"/>
    <property type="match status" value="1"/>
</dbReference>
<name>A0A918Y1L5_9ACTN</name>
<dbReference type="EMBL" id="BMVF01000003">
    <property type="protein sequence ID" value="GHD86041.1"/>
    <property type="molecule type" value="Genomic_DNA"/>
</dbReference>
<proteinExistence type="predicted"/>
<feature type="transmembrane region" description="Helical" evidence="2">
    <location>
        <begin position="406"/>
        <end position="426"/>
    </location>
</feature>
<feature type="region of interest" description="Disordered" evidence="1">
    <location>
        <begin position="261"/>
        <end position="285"/>
    </location>
</feature>
<protein>
    <recommendedName>
        <fullName evidence="4">VWFA domain-containing protein</fullName>
    </recommendedName>
</protein>
<feature type="domain" description="VWFA" evidence="4">
    <location>
        <begin position="50"/>
        <end position="233"/>
    </location>
</feature>
<evidence type="ECO:0000256" key="2">
    <source>
        <dbReference type="SAM" id="Phobius"/>
    </source>
</evidence>
<dbReference type="AlphaFoldDB" id="A0A918Y1L5"/>
<dbReference type="SMART" id="SM00327">
    <property type="entry name" value="VWA"/>
    <property type="match status" value="1"/>
</dbReference>
<comment type="caution">
    <text evidence="5">The sequence shown here is derived from an EMBL/GenBank/DDBJ whole genome shotgun (WGS) entry which is preliminary data.</text>
</comment>
<accession>A0A918Y1L5</accession>